<reference evidence="1 2" key="1">
    <citation type="submission" date="2012-09" db="EMBL/GenBank/DDBJ databases">
        <title>Draft Genome Sequences of 6 Strains from Genus Thauera.</title>
        <authorList>
            <person name="Liu B."/>
            <person name="Shapleigh J.P."/>
            <person name="Frostegard A.H."/>
        </authorList>
    </citation>
    <scope>NUCLEOTIDE SEQUENCE [LARGE SCALE GENOMIC DNA]</scope>
    <source>
        <strain evidence="1 2">B4P</strain>
    </source>
</reference>
<dbReference type="Proteomes" id="UP000013047">
    <property type="component" value="Unassembled WGS sequence"/>
</dbReference>
<dbReference type="EMBL" id="AMXF01000142">
    <property type="protein sequence ID" value="ENO96045.1"/>
    <property type="molecule type" value="Genomic_DNA"/>
</dbReference>
<protein>
    <submittedName>
        <fullName evidence="1">(S)-mandelate dehydrogenase</fullName>
    </submittedName>
</protein>
<gene>
    <name evidence="1" type="ORF">C667_15874</name>
</gene>
<dbReference type="AlphaFoldDB" id="N6YWT2"/>
<evidence type="ECO:0000313" key="2">
    <source>
        <dbReference type="Proteomes" id="UP000013047"/>
    </source>
</evidence>
<evidence type="ECO:0000313" key="1">
    <source>
        <dbReference type="EMBL" id="ENO96045.1"/>
    </source>
</evidence>
<name>N6YWT2_9RHOO</name>
<comment type="caution">
    <text evidence="1">The sequence shown here is derived from an EMBL/GenBank/DDBJ whole genome shotgun (WGS) entry which is preliminary data.</text>
</comment>
<organism evidence="1 2">
    <name type="scientific">Thauera phenylacetica B4P</name>
    <dbReference type="NCBI Taxonomy" id="1234382"/>
    <lineage>
        <taxon>Bacteria</taxon>
        <taxon>Pseudomonadati</taxon>
        <taxon>Pseudomonadota</taxon>
        <taxon>Betaproteobacteria</taxon>
        <taxon>Rhodocyclales</taxon>
        <taxon>Zoogloeaceae</taxon>
        <taxon>Thauera</taxon>
    </lineage>
</organism>
<proteinExistence type="predicted"/>
<feature type="non-terminal residue" evidence="1">
    <location>
        <position position="1"/>
    </location>
</feature>
<sequence length="36" mass="3877">GAARALEILRSEMERTLGLIGCARMAEVDARFVGRG</sequence>
<keyword evidence="2" id="KW-1185">Reference proteome</keyword>
<accession>N6YWT2</accession>